<evidence type="ECO:0008006" key="4">
    <source>
        <dbReference type="Google" id="ProtNLM"/>
    </source>
</evidence>
<dbReference type="OrthoDB" id="7868838at2"/>
<protein>
    <recommendedName>
        <fullName evidence="4">PRC-barrel domain-containing protein</fullName>
    </recommendedName>
</protein>
<dbReference type="Proteomes" id="UP000199585">
    <property type="component" value="Unassembled WGS sequence"/>
</dbReference>
<dbReference type="RefSeq" id="WP_089902827.1">
    <property type="nucleotide sequence ID" value="NZ_FOCI01000012.1"/>
</dbReference>
<name>A0A1H8F5G1_9RHOB</name>
<dbReference type="AlphaFoldDB" id="A0A1H8F5G1"/>
<feature type="signal peptide" evidence="1">
    <location>
        <begin position="1"/>
        <end position="18"/>
    </location>
</feature>
<organism evidence="2 3">
    <name type="scientific">Loktanella fryxellensis</name>
    <dbReference type="NCBI Taxonomy" id="245187"/>
    <lineage>
        <taxon>Bacteria</taxon>
        <taxon>Pseudomonadati</taxon>
        <taxon>Pseudomonadota</taxon>
        <taxon>Alphaproteobacteria</taxon>
        <taxon>Rhodobacterales</taxon>
        <taxon>Roseobacteraceae</taxon>
        <taxon>Loktanella</taxon>
    </lineage>
</organism>
<evidence type="ECO:0000256" key="1">
    <source>
        <dbReference type="SAM" id="SignalP"/>
    </source>
</evidence>
<proteinExistence type="predicted"/>
<gene>
    <name evidence="2" type="ORF">SAMN04488003_11236</name>
</gene>
<keyword evidence="1" id="KW-0732">Signal</keyword>
<feature type="chain" id="PRO_5011622840" description="PRC-barrel domain-containing protein" evidence="1">
    <location>
        <begin position="19"/>
        <end position="130"/>
    </location>
</feature>
<evidence type="ECO:0000313" key="3">
    <source>
        <dbReference type="Proteomes" id="UP000199585"/>
    </source>
</evidence>
<keyword evidence="3" id="KW-1185">Reference proteome</keyword>
<sequence length="130" mass="13321">MRIALALTASLMATTALAQTEAVVAEPTPTDPMVVVEIVDATAVGSFGINADLIDDLDLRNTAGDKIGDVEGVYGPDVMTPDAILVDFDDDAVSGDDDERLVPLTAVTFDGSALVLADGTDVGGLPVMND</sequence>
<dbReference type="EMBL" id="FOCI01000012">
    <property type="protein sequence ID" value="SEN26308.1"/>
    <property type="molecule type" value="Genomic_DNA"/>
</dbReference>
<accession>A0A1H8F5G1</accession>
<reference evidence="2 3" key="1">
    <citation type="submission" date="2016-10" db="EMBL/GenBank/DDBJ databases">
        <authorList>
            <person name="de Groot N.N."/>
        </authorList>
    </citation>
    <scope>NUCLEOTIDE SEQUENCE [LARGE SCALE GENOMIC DNA]</scope>
    <source>
        <strain evidence="2 3">DSM 16213</strain>
    </source>
</reference>
<evidence type="ECO:0000313" key="2">
    <source>
        <dbReference type="EMBL" id="SEN26308.1"/>
    </source>
</evidence>